<dbReference type="InterPro" id="IPR018711">
    <property type="entry name" value="NAGPA"/>
</dbReference>
<protein>
    <submittedName>
        <fullName evidence="3">Phosphodiester glycosidase family protein</fullName>
    </submittedName>
</protein>
<reference evidence="3 4" key="1">
    <citation type="submission" date="2020-07" db="EMBL/GenBank/DDBJ databases">
        <title>Vallitalea guaymasensis genome.</title>
        <authorList>
            <person name="Postec A."/>
        </authorList>
    </citation>
    <scope>NUCLEOTIDE SEQUENCE [LARGE SCALE GENOMIC DNA]</scope>
    <source>
        <strain evidence="3 4">Ra1766G1</strain>
    </source>
</reference>
<gene>
    <name evidence="3" type="ORF">HYG85_14910</name>
</gene>
<keyword evidence="3" id="KW-0326">Glycosidase</keyword>
<accession>A0A8J8MCF8</accession>
<evidence type="ECO:0000313" key="4">
    <source>
        <dbReference type="Proteomes" id="UP000677305"/>
    </source>
</evidence>
<evidence type="ECO:0000313" key="3">
    <source>
        <dbReference type="EMBL" id="QUH30135.1"/>
    </source>
</evidence>
<dbReference type="PANTHER" id="PTHR40446">
    <property type="entry name" value="N-ACETYLGLUCOSAMINE-1-PHOSPHODIESTER ALPHA-N-ACETYLGLUCOSAMINIDASE"/>
    <property type="match status" value="1"/>
</dbReference>
<keyword evidence="1" id="KW-0732">Signal</keyword>
<dbReference type="GO" id="GO:0016798">
    <property type="term" value="F:hydrolase activity, acting on glycosyl bonds"/>
    <property type="evidence" value="ECO:0007669"/>
    <property type="project" value="UniProtKB-KW"/>
</dbReference>
<organism evidence="3 4">
    <name type="scientific">Vallitalea guaymasensis</name>
    <dbReference type="NCBI Taxonomy" id="1185412"/>
    <lineage>
        <taxon>Bacteria</taxon>
        <taxon>Bacillati</taxon>
        <taxon>Bacillota</taxon>
        <taxon>Clostridia</taxon>
        <taxon>Lachnospirales</taxon>
        <taxon>Vallitaleaceae</taxon>
        <taxon>Vallitalea</taxon>
    </lineage>
</organism>
<dbReference type="RefSeq" id="WP_212690347.1">
    <property type="nucleotide sequence ID" value="NZ_CP058561.1"/>
</dbReference>
<feature type="chain" id="PRO_5035303636" evidence="1">
    <location>
        <begin position="27"/>
        <end position="945"/>
    </location>
</feature>
<dbReference type="Pfam" id="PF09992">
    <property type="entry name" value="NAGPA"/>
    <property type="match status" value="1"/>
</dbReference>
<keyword evidence="4" id="KW-1185">Reference proteome</keyword>
<keyword evidence="3" id="KW-0378">Hydrolase</keyword>
<evidence type="ECO:0000259" key="2">
    <source>
        <dbReference type="Pfam" id="PF09992"/>
    </source>
</evidence>
<dbReference type="Gene3D" id="2.60.120.430">
    <property type="entry name" value="Galactose-binding lectin"/>
    <property type="match status" value="1"/>
</dbReference>
<dbReference type="AlphaFoldDB" id="A0A8J8MCF8"/>
<evidence type="ECO:0000256" key="1">
    <source>
        <dbReference type="SAM" id="SignalP"/>
    </source>
</evidence>
<dbReference type="KEGG" id="vgu:HYG85_14910"/>
<sequence length="945" mass="106260">MRKIFKKLFSVLVLAAIIVNNKISFAGTTDNILYQNTEKETISSGITYEKNTRLTEAGWVDVHIIEADLTNPFVKLDVIRNTDGFGLKDSLTSLSEENNVIASVNADFFNMKNNPTDIIGFEYEKDGIIIGKHNFNAGGNSYGSLFLDSNNMPFIDFMNMSLLMTSEDGEKKLYFSGFNQITMLPESVVYFDKYAMQDTTEIDEKNPGLCKMVIEDNVVTYLSTPGETITMPENGFVIVMNEETALYSFKSFTVGTKIVLNKNTNIDIESINLAISGGGKVVSQGVISNEGYVVDRKRRHPRTAIGYNQSKDKLYMVVVDGRGSSIGATHDELGKILLDNGIYDAIHLDGGGSSTLVGRHLGYSNVNVFNRPSGGVQRRIPNGIGLTSIAPVSELYEVKIVADKTRTFKDMPITFNVLGYDEYYNPIEINSDSLIWETVGINGKWEDNKFYPQSEGKGTVKAHVNGISAEITVQSTNEPISLEINHEFSFLEPGESTNLKILGIDKDGYRGEVNSKNVTWEVENKSIGEFQNGQFVASNNLGQSLIKGTIGDTTVYGYVIVNKETGLIDSFENDTKTHTTAHPETVSATAEVINEAHEGNNSIKLNYSFKESTNTQAAYLEFDEPYTFDKKLNKVGLWVEGNGINHWLRGRVIDADGNQKLLTFSYAVDWTGWKYVTADVPQDVKYPIQLDRIYVANLHCPQDDSFELKFDELTAHYAFDTSNLSLPKEQIYDPFGKKTVENPQMKMSIFGSTGAKNTLLDGIVQREVLGKMEEISDVSLFVGNTNIPSDELKNDIVTWNNQYKVTDYENVRIINLATSKNSMRLTDPNQWKRFVNDLNNTKQKHIFITLDKNPLKFSDEREGKLFSDILKKVKEEKDKNIFVINGSGYDFNVEYVEGIRYMDINGLWYRVYGDNKVDLNDKFYIINFNINPDDISYNVTNVYPK</sequence>
<dbReference type="EMBL" id="CP058561">
    <property type="protein sequence ID" value="QUH30135.1"/>
    <property type="molecule type" value="Genomic_DNA"/>
</dbReference>
<feature type="signal peptide" evidence="1">
    <location>
        <begin position="1"/>
        <end position="26"/>
    </location>
</feature>
<proteinExistence type="predicted"/>
<dbReference type="Proteomes" id="UP000677305">
    <property type="component" value="Chromosome"/>
</dbReference>
<name>A0A8J8MCF8_9FIRM</name>
<feature type="domain" description="Phosphodiester glycosidase" evidence="2">
    <location>
        <begin position="227"/>
        <end position="386"/>
    </location>
</feature>
<dbReference type="PANTHER" id="PTHR40446:SF2">
    <property type="entry name" value="N-ACETYLGLUCOSAMINE-1-PHOSPHODIESTER ALPHA-N-ACETYLGLUCOSAMINIDASE"/>
    <property type="match status" value="1"/>
</dbReference>